<dbReference type="RefSeq" id="WP_170167634.1">
    <property type="nucleotide sequence ID" value="NZ_RKQN01000004.1"/>
</dbReference>
<evidence type="ECO:0000256" key="4">
    <source>
        <dbReference type="SAM" id="Phobius"/>
    </source>
</evidence>
<gene>
    <name evidence="6" type="ORF">EDC50_2642</name>
</gene>
<dbReference type="Pfam" id="PF07676">
    <property type="entry name" value="PD40"/>
    <property type="match status" value="2"/>
</dbReference>
<evidence type="ECO:0000256" key="2">
    <source>
        <dbReference type="PROSITE-ProRule" id="PRU01091"/>
    </source>
</evidence>
<feature type="domain" description="OmpR/PhoB-type" evidence="5">
    <location>
        <begin position="15"/>
        <end position="115"/>
    </location>
</feature>
<evidence type="ECO:0000313" key="7">
    <source>
        <dbReference type="Proteomes" id="UP000269708"/>
    </source>
</evidence>
<dbReference type="SUPFAM" id="SSF46894">
    <property type="entry name" value="C-terminal effector domain of the bipartite response regulators"/>
    <property type="match status" value="1"/>
</dbReference>
<dbReference type="SUPFAM" id="SSF82171">
    <property type="entry name" value="DPP6 N-terminal domain-like"/>
    <property type="match status" value="1"/>
</dbReference>
<dbReference type="Pfam" id="PF00486">
    <property type="entry name" value="Trans_reg_C"/>
    <property type="match status" value="1"/>
</dbReference>
<dbReference type="Gene3D" id="2.120.10.30">
    <property type="entry name" value="TolB, C-terminal domain"/>
    <property type="match status" value="1"/>
</dbReference>
<evidence type="ECO:0000313" key="6">
    <source>
        <dbReference type="EMBL" id="RPE75748.1"/>
    </source>
</evidence>
<dbReference type="InterPro" id="IPR001867">
    <property type="entry name" value="OmpR/PhoB-type_DNA-bd"/>
</dbReference>
<dbReference type="PROSITE" id="PS51755">
    <property type="entry name" value="OMPR_PHOB"/>
    <property type="match status" value="1"/>
</dbReference>
<keyword evidence="4" id="KW-0472">Membrane</keyword>
<keyword evidence="4" id="KW-1133">Transmembrane helix</keyword>
<evidence type="ECO:0000256" key="1">
    <source>
        <dbReference type="ARBA" id="ARBA00023125"/>
    </source>
</evidence>
<dbReference type="InterPro" id="IPR016032">
    <property type="entry name" value="Sig_transdc_resp-reg_C-effctor"/>
</dbReference>
<feature type="compositionally biased region" description="Pro residues" evidence="3">
    <location>
        <begin position="155"/>
        <end position="165"/>
    </location>
</feature>
<dbReference type="GO" id="GO:0000160">
    <property type="term" value="P:phosphorelay signal transduction system"/>
    <property type="evidence" value="ECO:0007669"/>
    <property type="project" value="InterPro"/>
</dbReference>
<protein>
    <submittedName>
        <fullName evidence="6">DNA-binding winged helix-turn-helix (WHTH) protein</fullName>
    </submittedName>
</protein>
<dbReference type="GO" id="GO:0003677">
    <property type="term" value="F:DNA binding"/>
    <property type="evidence" value="ECO:0007669"/>
    <property type="project" value="UniProtKB-UniRule"/>
</dbReference>
<dbReference type="InterPro" id="IPR011659">
    <property type="entry name" value="WD40"/>
</dbReference>
<organism evidence="6 7">
    <name type="scientific">Vulcaniibacterium tengchongense</name>
    <dbReference type="NCBI Taxonomy" id="1273429"/>
    <lineage>
        <taxon>Bacteria</taxon>
        <taxon>Pseudomonadati</taxon>
        <taxon>Pseudomonadota</taxon>
        <taxon>Gammaproteobacteria</taxon>
        <taxon>Lysobacterales</taxon>
        <taxon>Lysobacteraceae</taxon>
        <taxon>Vulcaniibacterium</taxon>
    </lineage>
</organism>
<feature type="DNA-binding region" description="OmpR/PhoB-type" evidence="2">
    <location>
        <begin position="15"/>
        <end position="115"/>
    </location>
</feature>
<dbReference type="AlphaFoldDB" id="A0A3N4UZZ9"/>
<feature type="region of interest" description="Disordered" evidence="3">
    <location>
        <begin position="128"/>
        <end position="168"/>
    </location>
</feature>
<dbReference type="EMBL" id="RKQN01000004">
    <property type="protein sequence ID" value="RPE75748.1"/>
    <property type="molecule type" value="Genomic_DNA"/>
</dbReference>
<dbReference type="SMART" id="SM00862">
    <property type="entry name" value="Trans_reg_C"/>
    <property type="match status" value="1"/>
</dbReference>
<feature type="transmembrane region" description="Helical" evidence="4">
    <location>
        <begin position="174"/>
        <end position="194"/>
    </location>
</feature>
<keyword evidence="7" id="KW-1185">Reference proteome</keyword>
<dbReference type="InterPro" id="IPR011042">
    <property type="entry name" value="6-blade_b-propeller_TolB-like"/>
</dbReference>
<dbReference type="Gene3D" id="1.10.10.10">
    <property type="entry name" value="Winged helix-like DNA-binding domain superfamily/Winged helix DNA-binding domain"/>
    <property type="match status" value="1"/>
</dbReference>
<dbReference type="Proteomes" id="UP000269708">
    <property type="component" value="Unassembled WGS sequence"/>
</dbReference>
<keyword evidence="1 2" id="KW-0238">DNA-binding</keyword>
<name>A0A3N4UZZ9_9GAMM</name>
<sequence length="332" mass="35574">MPRPSEPPAALPLPSERLRVGDCLVDIPLREVHAPGRRRPLRITPKSMAVLLVLVEQSGRVVGRDALMAEVWPDTLPTNDVVTQAIAQLRKAFDDERANPHYIETIAKNGYRLLAPVEWLQAAPGDAGVGDARWADPSRSTGQYPALPGADPSEPLTPLPPPPPASARGGWRSIAGAVGAVLALVMLLVGWAWLRAERDARANPAPNPLAPRSERPYRLITSMLGPETSPTLSPDAALIAYVAVPEGQRGQAILIQTTEQTQPRQLTRPPEGSDDIAPAWSPDGRWIAYARVTPGRAARSGWSRRTRAAIARSAPATTAACRASIGRRTAAA</sequence>
<comment type="caution">
    <text evidence="6">The sequence shown here is derived from an EMBL/GenBank/DDBJ whole genome shotgun (WGS) entry which is preliminary data.</text>
</comment>
<dbReference type="GO" id="GO:0006355">
    <property type="term" value="P:regulation of DNA-templated transcription"/>
    <property type="evidence" value="ECO:0007669"/>
    <property type="project" value="InterPro"/>
</dbReference>
<accession>A0A3N4UZZ9</accession>
<reference evidence="6 7" key="1">
    <citation type="submission" date="2018-11" db="EMBL/GenBank/DDBJ databases">
        <title>Genomic Encyclopedia of Type Strains, Phase IV (KMG-IV): sequencing the most valuable type-strain genomes for metagenomic binning, comparative biology and taxonomic classification.</title>
        <authorList>
            <person name="Goeker M."/>
        </authorList>
    </citation>
    <scope>NUCLEOTIDE SEQUENCE [LARGE SCALE GENOMIC DNA]</scope>
    <source>
        <strain evidence="6 7">DSM 25623</strain>
    </source>
</reference>
<dbReference type="CDD" id="cd00383">
    <property type="entry name" value="trans_reg_C"/>
    <property type="match status" value="1"/>
</dbReference>
<keyword evidence="4" id="KW-0812">Transmembrane</keyword>
<proteinExistence type="predicted"/>
<evidence type="ECO:0000256" key="3">
    <source>
        <dbReference type="SAM" id="MobiDB-lite"/>
    </source>
</evidence>
<evidence type="ECO:0000259" key="5">
    <source>
        <dbReference type="PROSITE" id="PS51755"/>
    </source>
</evidence>
<dbReference type="InterPro" id="IPR036388">
    <property type="entry name" value="WH-like_DNA-bd_sf"/>
</dbReference>